<evidence type="ECO:0000313" key="18">
    <source>
        <dbReference type="EMBL" id="GCB61653.1"/>
    </source>
</evidence>
<protein>
    <recommendedName>
        <fullName evidence="15">Microsomal glutathione S-transferase 1</fullName>
        <ecNumber evidence="5">2.5.1.18</ecNumber>
    </recommendedName>
</protein>
<dbReference type="EMBL" id="BFAA01001196">
    <property type="protein sequence ID" value="GCB61653.1"/>
    <property type="molecule type" value="Genomic_DNA"/>
</dbReference>
<feature type="transmembrane region" description="Helical" evidence="17">
    <location>
        <begin position="102"/>
        <end position="119"/>
    </location>
</feature>
<feature type="transmembrane region" description="Helical" evidence="17">
    <location>
        <begin position="34"/>
        <end position="54"/>
    </location>
</feature>
<dbReference type="Gene3D" id="1.20.120.550">
    <property type="entry name" value="Membrane associated eicosanoid/glutathione metabolism-like domain"/>
    <property type="match status" value="1"/>
</dbReference>
<dbReference type="PANTHER" id="PTHR10689:SF6">
    <property type="entry name" value="MICROSOMAL GLUTATHIONE S-TRANSFERASE 1"/>
    <property type="match status" value="1"/>
</dbReference>
<evidence type="ECO:0000256" key="2">
    <source>
        <dbReference type="ARBA" id="ARBA00004294"/>
    </source>
</evidence>
<evidence type="ECO:0000313" key="19">
    <source>
        <dbReference type="Proteomes" id="UP000288216"/>
    </source>
</evidence>
<evidence type="ECO:0000256" key="14">
    <source>
        <dbReference type="ARBA" id="ARBA00038540"/>
    </source>
</evidence>
<evidence type="ECO:0000256" key="16">
    <source>
        <dbReference type="ARBA" id="ARBA00049385"/>
    </source>
</evidence>
<proteinExistence type="inferred from homology"/>
<evidence type="ECO:0000256" key="6">
    <source>
        <dbReference type="ARBA" id="ARBA00022679"/>
    </source>
</evidence>
<accession>A0A401NL95</accession>
<evidence type="ECO:0000256" key="9">
    <source>
        <dbReference type="ARBA" id="ARBA00022824"/>
    </source>
</evidence>
<dbReference type="EC" id="2.5.1.18" evidence="5"/>
<evidence type="ECO:0000256" key="3">
    <source>
        <dbReference type="ARBA" id="ARBA00004477"/>
    </source>
</evidence>
<gene>
    <name evidence="18" type="ORF">scyTo_0004132</name>
</gene>
<comment type="function">
    <text evidence="1">Conjugation of reduced glutathione to a wide number of exogenous and endogenous hydrophobic electrophiles.</text>
</comment>
<keyword evidence="12" id="KW-0496">Mitochondrion</keyword>
<evidence type="ECO:0000256" key="12">
    <source>
        <dbReference type="ARBA" id="ARBA00023128"/>
    </source>
</evidence>
<dbReference type="InterPro" id="IPR001129">
    <property type="entry name" value="Membr-assoc_MAPEG"/>
</dbReference>
<evidence type="ECO:0000256" key="10">
    <source>
        <dbReference type="ARBA" id="ARBA00022989"/>
    </source>
</evidence>
<dbReference type="STRING" id="75743.A0A401NL95"/>
<keyword evidence="8" id="KW-1000">Mitochondrion outer membrane</keyword>
<comment type="subcellular location">
    <subcellularLocation>
        <location evidence="3">Endoplasmic reticulum membrane</location>
        <topology evidence="3">Multi-pass membrane protein</topology>
    </subcellularLocation>
    <subcellularLocation>
        <location evidence="2">Mitochondrion outer membrane</location>
    </subcellularLocation>
</comment>
<dbReference type="Proteomes" id="UP000288216">
    <property type="component" value="Unassembled WGS sequence"/>
</dbReference>
<organism evidence="18 19">
    <name type="scientific">Scyliorhinus torazame</name>
    <name type="common">Cloudy catshark</name>
    <name type="synonym">Catulus torazame</name>
    <dbReference type="NCBI Taxonomy" id="75743"/>
    <lineage>
        <taxon>Eukaryota</taxon>
        <taxon>Metazoa</taxon>
        <taxon>Chordata</taxon>
        <taxon>Craniata</taxon>
        <taxon>Vertebrata</taxon>
        <taxon>Chondrichthyes</taxon>
        <taxon>Elasmobranchii</taxon>
        <taxon>Galeomorphii</taxon>
        <taxon>Galeoidea</taxon>
        <taxon>Carcharhiniformes</taxon>
        <taxon>Scyliorhinidae</taxon>
        <taxon>Scyliorhinus</taxon>
    </lineage>
</organism>
<dbReference type="GO" id="GO:0005789">
    <property type="term" value="C:endoplasmic reticulum membrane"/>
    <property type="evidence" value="ECO:0007669"/>
    <property type="project" value="UniProtKB-SubCell"/>
</dbReference>
<dbReference type="SUPFAM" id="SSF161084">
    <property type="entry name" value="MAPEG domain-like"/>
    <property type="match status" value="1"/>
</dbReference>
<comment type="similarity">
    <text evidence="4">Belongs to the MAPEG family.</text>
</comment>
<evidence type="ECO:0000256" key="5">
    <source>
        <dbReference type="ARBA" id="ARBA00012452"/>
    </source>
</evidence>
<evidence type="ECO:0000256" key="8">
    <source>
        <dbReference type="ARBA" id="ARBA00022787"/>
    </source>
</evidence>
<keyword evidence="10 17" id="KW-1133">Transmembrane helix</keyword>
<dbReference type="InterPro" id="IPR023352">
    <property type="entry name" value="MAPEG-like_dom_sf"/>
</dbReference>
<evidence type="ECO:0000256" key="13">
    <source>
        <dbReference type="ARBA" id="ARBA00023136"/>
    </source>
</evidence>
<feature type="transmembrane region" description="Helical" evidence="17">
    <location>
        <begin position="153"/>
        <end position="171"/>
    </location>
</feature>
<dbReference type="PANTHER" id="PTHR10689">
    <property type="entry name" value="MICROSOMAL GLUTATHIONE S-TRANSFERASE 1"/>
    <property type="match status" value="1"/>
</dbReference>
<keyword evidence="6" id="KW-0808">Transferase</keyword>
<name>A0A401NL95_SCYTO</name>
<dbReference type="Pfam" id="PF01124">
    <property type="entry name" value="MAPEG"/>
    <property type="match status" value="1"/>
</dbReference>
<keyword evidence="19" id="KW-1185">Reference proteome</keyword>
<evidence type="ECO:0000256" key="15">
    <source>
        <dbReference type="ARBA" id="ARBA00039397"/>
    </source>
</evidence>
<dbReference type="OMA" id="ICHTIAY"/>
<comment type="subunit">
    <text evidence="14">Homotrimer; The trimer binds only one molecule of glutathione.</text>
</comment>
<reference evidence="18 19" key="1">
    <citation type="journal article" date="2018" name="Nat. Ecol. Evol.">
        <title>Shark genomes provide insights into elasmobranch evolution and the origin of vertebrates.</title>
        <authorList>
            <person name="Hara Y"/>
            <person name="Yamaguchi K"/>
            <person name="Onimaru K"/>
            <person name="Kadota M"/>
            <person name="Koyanagi M"/>
            <person name="Keeley SD"/>
            <person name="Tatsumi K"/>
            <person name="Tanaka K"/>
            <person name="Motone F"/>
            <person name="Kageyama Y"/>
            <person name="Nozu R"/>
            <person name="Adachi N"/>
            <person name="Nishimura O"/>
            <person name="Nakagawa R"/>
            <person name="Tanegashima C"/>
            <person name="Kiyatake I"/>
            <person name="Matsumoto R"/>
            <person name="Murakumo K"/>
            <person name="Nishida K"/>
            <person name="Terakita A"/>
            <person name="Kuratani S"/>
            <person name="Sato K"/>
            <person name="Hyodo S Kuraku.S."/>
        </authorList>
    </citation>
    <scope>NUCLEOTIDE SEQUENCE [LARGE SCALE GENOMIC DNA]</scope>
</reference>
<evidence type="ECO:0000256" key="4">
    <source>
        <dbReference type="ARBA" id="ARBA00010459"/>
    </source>
</evidence>
<keyword evidence="7 17" id="KW-0812">Transmembrane</keyword>
<dbReference type="GO" id="GO:0005741">
    <property type="term" value="C:mitochondrial outer membrane"/>
    <property type="evidence" value="ECO:0007669"/>
    <property type="project" value="UniProtKB-SubCell"/>
</dbReference>
<evidence type="ECO:0000256" key="7">
    <source>
        <dbReference type="ARBA" id="ARBA00022692"/>
    </source>
</evidence>
<comment type="caution">
    <text evidence="18">The sequence shown here is derived from an EMBL/GenBank/DDBJ whole genome shotgun (WGS) entry which is preliminary data.</text>
</comment>
<keyword evidence="11" id="KW-0007">Acetylation</keyword>
<evidence type="ECO:0000256" key="11">
    <source>
        <dbReference type="ARBA" id="ARBA00022990"/>
    </source>
</evidence>
<evidence type="ECO:0000256" key="17">
    <source>
        <dbReference type="SAM" id="Phobius"/>
    </source>
</evidence>
<dbReference type="FunFam" id="1.20.120.550:FF:000002">
    <property type="entry name" value="Microsomal glutathione S-transferase 1"/>
    <property type="match status" value="1"/>
</dbReference>
<dbReference type="InterPro" id="IPR040162">
    <property type="entry name" value="MGST1-like"/>
</dbReference>
<dbReference type="OrthoDB" id="193139at2759"/>
<evidence type="ECO:0000256" key="1">
    <source>
        <dbReference type="ARBA" id="ARBA00003701"/>
    </source>
</evidence>
<dbReference type="GO" id="GO:0004364">
    <property type="term" value="F:glutathione transferase activity"/>
    <property type="evidence" value="ECO:0007669"/>
    <property type="project" value="UniProtKB-EC"/>
</dbReference>
<dbReference type="AlphaFoldDB" id="A0A401NL95"/>
<keyword evidence="13 17" id="KW-0472">Membrane</keyword>
<comment type="catalytic activity">
    <reaction evidence="16">
        <text>RX + glutathione = an S-substituted glutathione + a halide anion + H(+)</text>
        <dbReference type="Rhea" id="RHEA:16437"/>
        <dbReference type="ChEBI" id="CHEBI:15378"/>
        <dbReference type="ChEBI" id="CHEBI:16042"/>
        <dbReference type="ChEBI" id="CHEBI:17792"/>
        <dbReference type="ChEBI" id="CHEBI:57925"/>
        <dbReference type="ChEBI" id="CHEBI:90779"/>
        <dbReference type="EC" id="2.5.1.18"/>
    </reaction>
    <physiologicalReaction direction="left-to-right" evidence="16">
        <dbReference type="Rhea" id="RHEA:16438"/>
    </physiologicalReaction>
</comment>
<sequence>MLYGYVRGWCEERSRAQRFTPDLEMSELFDNEVFLAYSTYSTIVLLKMLLMGPLTGYFRVTRKVFVNPEDARAHGAKDDDARKYLRTDPDVERVRRCHQNDLENIVPFIGIGVLYALSGPDLSTALLHFRIFAGSRILHSIAYLLPLPQPSRGLCWLVGLGATLSMAYRVLKTGMHF</sequence>
<keyword evidence="9" id="KW-0256">Endoplasmic reticulum</keyword>